<dbReference type="Pfam" id="PF13185">
    <property type="entry name" value="GAF_2"/>
    <property type="match status" value="2"/>
</dbReference>
<dbReference type="Proteomes" id="UP000199114">
    <property type="component" value="Unassembled WGS sequence"/>
</dbReference>
<keyword evidence="3" id="KW-0805">Transcription regulation</keyword>
<dbReference type="Gene3D" id="3.40.50.2300">
    <property type="match status" value="1"/>
</dbReference>
<dbReference type="PANTHER" id="PTHR34236">
    <property type="entry name" value="DIMETHYL SULFOXIDE REDUCTASE TRANSCRIPTIONAL ACTIVATOR"/>
    <property type="match status" value="1"/>
</dbReference>
<dbReference type="InterPro" id="IPR029016">
    <property type="entry name" value="GAF-like_dom_sf"/>
</dbReference>
<gene>
    <name evidence="8" type="ORF">SAMN04489841_2611</name>
</gene>
<dbReference type="EMBL" id="FOFD01000003">
    <property type="protein sequence ID" value="SEQ87861.1"/>
    <property type="molecule type" value="Genomic_DNA"/>
</dbReference>
<dbReference type="STRING" id="1186196.SAMN04489841_2611"/>
<dbReference type="PROSITE" id="PS50110">
    <property type="entry name" value="RESPONSE_REGULATORY"/>
    <property type="match status" value="1"/>
</dbReference>
<reference evidence="9" key="1">
    <citation type="submission" date="2016-10" db="EMBL/GenBank/DDBJ databases">
        <authorList>
            <person name="Varghese N."/>
            <person name="Submissions S."/>
        </authorList>
    </citation>
    <scope>NUCLEOTIDE SEQUENCE [LARGE SCALE GENOMIC DNA]</scope>
    <source>
        <strain evidence="9">DSM 25055</strain>
    </source>
</reference>
<keyword evidence="1" id="KW-0808">Transferase</keyword>
<dbReference type="PANTHER" id="PTHR34236:SF1">
    <property type="entry name" value="DIMETHYL SULFOXIDE REDUCTASE TRANSCRIPTIONAL ACTIVATOR"/>
    <property type="match status" value="1"/>
</dbReference>
<feature type="compositionally biased region" description="Basic and acidic residues" evidence="6">
    <location>
        <begin position="233"/>
        <end position="253"/>
    </location>
</feature>
<dbReference type="SMART" id="SM00065">
    <property type="entry name" value="GAF"/>
    <property type="match status" value="2"/>
</dbReference>
<feature type="region of interest" description="Disordered" evidence="6">
    <location>
        <begin position="230"/>
        <end position="268"/>
    </location>
</feature>
<name>A0A1H9JLP5_9EURY</name>
<evidence type="ECO:0000256" key="2">
    <source>
        <dbReference type="ARBA" id="ARBA00022777"/>
    </source>
</evidence>
<feature type="compositionally biased region" description="Polar residues" evidence="6">
    <location>
        <begin position="254"/>
        <end position="264"/>
    </location>
</feature>
<dbReference type="GO" id="GO:0016301">
    <property type="term" value="F:kinase activity"/>
    <property type="evidence" value="ECO:0007669"/>
    <property type="project" value="UniProtKB-KW"/>
</dbReference>
<dbReference type="SUPFAM" id="SSF52172">
    <property type="entry name" value="CheY-like"/>
    <property type="match status" value="1"/>
</dbReference>
<evidence type="ECO:0000256" key="5">
    <source>
        <dbReference type="PROSITE-ProRule" id="PRU00169"/>
    </source>
</evidence>
<keyword evidence="9" id="KW-1185">Reference proteome</keyword>
<dbReference type="RefSeq" id="WP_090618118.1">
    <property type="nucleotide sequence ID" value="NZ_FOFD01000003.1"/>
</dbReference>
<evidence type="ECO:0000256" key="6">
    <source>
        <dbReference type="SAM" id="MobiDB-lite"/>
    </source>
</evidence>
<dbReference type="SUPFAM" id="SSF55781">
    <property type="entry name" value="GAF domain-like"/>
    <property type="match status" value="2"/>
</dbReference>
<evidence type="ECO:0000256" key="3">
    <source>
        <dbReference type="ARBA" id="ARBA00023015"/>
    </source>
</evidence>
<protein>
    <submittedName>
        <fullName evidence="8">GAF domain-containing protein</fullName>
    </submittedName>
</protein>
<dbReference type="InterPro" id="IPR003018">
    <property type="entry name" value="GAF"/>
</dbReference>
<accession>A0A1H9JLP5</accession>
<organism evidence="8 9">
    <name type="scientific">Natrinema salaciae</name>
    <dbReference type="NCBI Taxonomy" id="1186196"/>
    <lineage>
        <taxon>Archaea</taxon>
        <taxon>Methanobacteriati</taxon>
        <taxon>Methanobacteriota</taxon>
        <taxon>Stenosarchaea group</taxon>
        <taxon>Halobacteria</taxon>
        <taxon>Halobacteriales</taxon>
        <taxon>Natrialbaceae</taxon>
        <taxon>Natrinema</taxon>
    </lineage>
</organism>
<dbReference type="Pfam" id="PF04967">
    <property type="entry name" value="HTH_10"/>
    <property type="match status" value="1"/>
</dbReference>
<keyword evidence="2" id="KW-0418">Kinase</keyword>
<evidence type="ECO:0000259" key="7">
    <source>
        <dbReference type="PROSITE" id="PS50110"/>
    </source>
</evidence>
<dbReference type="OrthoDB" id="165911at2157"/>
<feature type="modified residue" description="4-aspartylphosphate" evidence="5">
    <location>
        <position position="57"/>
    </location>
</feature>
<keyword evidence="4" id="KW-0804">Transcription</keyword>
<dbReference type="Gene3D" id="3.30.450.40">
    <property type="match status" value="2"/>
</dbReference>
<evidence type="ECO:0000313" key="9">
    <source>
        <dbReference type="Proteomes" id="UP000199114"/>
    </source>
</evidence>
<dbReference type="InterPro" id="IPR031803">
    <property type="entry name" value="BAT_GAF/HTH-assoc"/>
</dbReference>
<dbReference type="InterPro" id="IPR011006">
    <property type="entry name" value="CheY-like_superfamily"/>
</dbReference>
<evidence type="ECO:0000313" key="8">
    <source>
        <dbReference type="EMBL" id="SEQ87861.1"/>
    </source>
</evidence>
<dbReference type="GO" id="GO:0000160">
    <property type="term" value="P:phosphorelay signal transduction system"/>
    <property type="evidence" value="ECO:0007669"/>
    <property type="project" value="InterPro"/>
</dbReference>
<keyword evidence="5" id="KW-0597">Phosphoprotein</keyword>
<dbReference type="AlphaFoldDB" id="A0A1H9JLP5"/>
<dbReference type="Pfam" id="PF15915">
    <property type="entry name" value="BAT"/>
    <property type="match status" value="1"/>
</dbReference>
<dbReference type="Pfam" id="PF00072">
    <property type="entry name" value="Response_reg"/>
    <property type="match status" value="1"/>
</dbReference>
<dbReference type="InterPro" id="IPR007050">
    <property type="entry name" value="HTH_bacterioopsin"/>
</dbReference>
<dbReference type="SMART" id="SM00448">
    <property type="entry name" value="REC"/>
    <property type="match status" value="1"/>
</dbReference>
<dbReference type="CDD" id="cd00156">
    <property type="entry name" value="REC"/>
    <property type="match status" value="1"/>
</dbReference>
<evidence type="ECO:0000256" key="1">
    <source>
        <dbReference type="ARBA" id="ARBA00022679"/>
    </source>
</evidence>
<proteinExistence type="predicted"/>
<dbReference type="InterPro" id="IPR001789">
    <property type="entry name" value="Sig_transdc_resp-reg_receiver"/>
</dbReference>
<sequence length="740" mass="81560">MAQPITVLVVDNEPGFADLAGEMLERERDSIVAVSARNGTEALDVLERREVDCIVSDYEMPGMNGLELLERVREGDPDLPFILFTGRGSEEIASEAIAAGVTQYLQKESGKKQYALLANQVTNAVAQYRTETELRESERRYERTLTTLHETTRELMRAETKDEIYRSAVETASEILDVAVAVAYAFEPTAGSLERAASTQQSPELGDPAATFERGEGLVWEVFSEGESAYYEDVTREDGERVESPRGDGDGEAQRTSSNTSGQGPQADAIDGVETATAASRSELIVPLGTHGVLVARSENVDGFDETMTELLHILAANTEAALDRAEREQLLRDHDRTLTQQNEELTRLNHTNEIVREINHGIAQASTRAAIEETVCDRLAETDRYRFAWIATSDDEPPSPTAWSGIDAAYIDTIRDDGERAPELALVRDILESGRVRTIPDVLEADAWNSRRKEALTYGYQTVLGVPLVADERRYGVLVVHIAGADSVGESEREVLAELGETTGHAIRSVERTRAMLTDSRLELELDVADSRLLLNRLSNHVAAADPVTLEGVIDRDEDGIVLFVSAPSTASLAELEAEWASIETLSVVSEGDDETLFELTVASTPFLDILQTYDVQVRMATAEDGESTVVLEVPQRVETRSLVEAIGEAYPETELVAKRETTHTRSARQLDTHLAERLTDKQFEALQAAHYSGFFEWPRESTGEDLADALDVSPPTYHYHLRAAERKLVTVVFEGDSS</sequence>
<evidence type="ECO:0000256" key="4">
    <source>
        <dbReference type="ARBA" id="ARBA00023163"/>
    </source>
</evidence>
<feature type="domain" description="Response regulatory" evidence="7">
    <location>
        <begin position="6"/>
        <end position="122"/>
    </location>
</feature>